<protein>
    <submittedName>
        <fullName evidence="2">Uncharacterized protein</fullName>
    </submittedName>
</protein>
<gene>
    <name evidence="2" type="ORF">SDC9_184816</name>
</gene>
<evidence type="ECO:0000313" key="2">
    <source>
        <dbReference type="EMBL" id="MPN37300.1"/>
    </source>
</evidence>
<name>A0A645HEY6_9ZZZZ</name>
<dbReference type="EMBL" id="VSSQ01091875">
    <property type="protein sequence ID" value="MPN37300.1"/>
    <property type="molecule type" value="Genomic_DNA"/>
</dbReference>
<keyword evidence="1" id="KW-0812">Transmembrane</keyword>
<feature type="transmembrane region" description="Helical" evidence="1">
    <location>
        <begin position="20"/>
        <end position="38"/>
    </location>
</feature>
<evidence type="ECO:0000256" key="1">
    <source>
        <dbReference type="SAM" id="Phobius"/>
    </source>
</evidence>
<proteinExistence type="predicted"/>
<accession>A0A645HEY6</accession>
<feature type="transmembrane region" description="Helical" evidence="1">
    <location>
        <begin position="76"/>
        <end position="95"/>
    </location>
</feature>
<keyword evidence="1" id="KW-1133">Transmembrane helix</keyword>
<organism evidence="2">
    <name type="scientific">bioreactor metagenome</name>
    <dbReference type="NCBI Taxonomy" id="1076179"/>
    <lineage>
        <taxon>unclassified sequences</taxon>
        <taxon>metagenomes</taxon>
        <taxon>ecological metagenomes</taxon>
    </lineage>
</organism>
<dbReference type="AlphaFoldDB" id="A0A645HEY6"/>
<feature type="transmembrane region" description="Helical" evidence="1">
    <location>
        <begin position="107"/>
        <end position="125"/>
    </location>
</feature>
<sequence>MGFGKIIADLVLPMMSGTNIFVMIAVIWIICVISNFALTPMAIYATFTLAFTQIGMTLGINPFAVFYTIQAAGAEVIFPYEWALPLFYVSFGLIATKDFMKICGIKMAMSMVFMMVVVVPYWLLIGLV</sequence>
<keyword evidence="1" id="KW-0472">Membrane</keyword>
<feature type="transmembrane region" description="Helical" evidence="1">
    <location>
        <begin position="50"/>
        <end position="70"/>
    </location>
</feature>
<comment type="caution">
    <text evidence="2">The sequence shown here is derived from an EMBL/GenBank/DDBJ whole genome shotgun (WGS) entry which is preliminary data.</text>
</comment>
<reference evidence="2" key="1">
    <citation type="submission" date="2019-08" db="EMBL/GenBank/DDBJ databases">
        <authorList>
            <person name="Kucharzyk K."/>
            <person name="Murdoch R.W."/>
            <person name="Higgins S."/>
            <person name="Loffler F."/>
        </authorList>
    </citation>
    <scope>NUCLEOTIDE SEQUENCE</scope>
</reference>